<proteinExistence type="predicted"/>
<gene>
    <name evidence="4" type="primary">LOC105228686</name>
</gene>
<reference evidence="4" key="1">
    <citation type="submission" date="2025-08" db="UniProtKB">
        <authorList>
            <consortium name="RefSeq"/>
        </authorList>
    </citation>
    <scope>IDENTIFICATION</scope>
    <source>
        <tissue evidence="4">Adult</tissue>
    </source>
</reference>
<dbReference type="Pfam" id="PF13181">
    <property type="entry name" value="TPR_8"/>
    <property type="match status" value="2"/>
</dbReference>
<keyword evidence="3" id="KW-1185">Reference proteome</keyword>
<feature type="repeat" description="TPR" evidence="1">
    <location>
        <begin position="250"/>
        <end position="283"/>
    </location>
</feature>
<evidence type="ECO:0000256" key="1">
    <source>
        <dbReference type="PROSITE-ProRule" id="PRU00339"/>
    </source>
</evidence>
<accession>A0A6I9VS68</accession>
<dbReference type="SMART" id="SM00028">
    <property type="entry name" value="TPR"/>
    <property type="match status" value="6"/>
</dbReference>
<dbReference type="RefSeq" id="XP_011206912.1">
    <property type="nucleotide sequence ID" value="XM_011208610.4"/>
</dbReference>
<dbReference type="OrthoDB" id="151490at2759"/>
<evidence type="ECO:0000313" key="4">
    <source>
        <dbReference type="RefSeq" id="XP_011206912.1"/>
    </source>
</evidence>
<keyword evidence="1" id="KW-0802">TPR repeat</keyword>
<dbReference type="InterPro" id="IPR039340">
    <property type="entry name" value="Tfc4/TFIIIC-102/Sfc4"/>
</dbReference>
<dbReference type="Proteomes" id="UP001652620">
    <property type="component" value="Chromosome 3"/>
</dbReference>
<dbReference type="FunCoup" id="A0A6I9VS68">
    <property type="interactions" value="1615"/>
</dbReference>
<evidence type="ECO:0000256" key="2">
    <source>
        <dbReference type="SAM" id="MobiDB-lite"/>
    </source>
</evidence>
<dbReference type="GeneID" id="105228686"/>
<dbReference type="InterPro" id="IPR011990">
    <property type="entry name" value="TPR-like_helical_dom_sf"/>
</dbReference>
<feature type="compositionally biased region" description="Polar residues" evidence="2">
    <location>
        <begin position="156"/>
        <end position="171"/>
    </location>
</feature>
<organism evidence="3 4">
    <name type="scientific">Bactrocera dorsalis</name>
    <name type="common">Oriental fruit fly</name>
    <name type="synonym">Dacus dorsalis</name>
    <dbReference type="NCBI Taxonomy" id="27457"/>
    <lineage>
        <taxon>Eukaryota</taxon>
        <taxon>Metazoa</taxon>
        <taxon>Ecdysozoa</taxon>
        <taxon>Arthropoda</taxon>
        <taxon>Hexapoda</taxon>
        <taxon>Insecta</taxon>
        <taxon>Pterygota</taxon>
        <taxon>Neoptera</taxon>
        <taxon>Endopterygota</taxon>
        <taxon>Diptera</taxon>
        <taxon>Brachycera</taxon>
        <taxon>Muscomorpha</taxon>
        <taxon>Tephritoidea</taxon>
        <taxon>Tephritidae</taxon>
        <taxon>Bactrocera</taxon>
        <taxon>Bactrocera</taxon>
    </lineage>
</organism>
<dbReference type="OMA" id="SSPNMKF"/>
<sequence length="931" mass="106795">MDGNAFLIEELSSNDVSESELSEFKETQPLKVLDIIAPDDCKPTSSTNICGSGSGSDAVPLRKHSESSTVIGGEGEAALIKRFVSGEVEFPDCYTKLEPGEEEEYDVDKFELEAQEQQKYITDVEQSTSPQASAKRDNDYAVMEHKTVDTDLSEPNWRSRTESIGSSTGPSTPRRRTVLNAALQGLMGEANLSFARGQIDIAEKICLEIIRQNPLAPEPFFTLAEIYETRNTEKHLYFLTLAAHLNPHDRDLWIRISELHIAQGNLQRARIFYTKAIKAMPRDYDLRLRKARLLELMNETQRAMLTYLKMLPHVPRSESELCLTTAKNVAHHFHGISKHAIALEAMESAYQICGDRFTLEDLNLYMDLLIFNKGYAKVLRCLRARTSLELETEQERNLELIFFCVIPDDFVPDFRAKLCVSLIHLHAHHLLGYLIQNVHEHIPLTDDRLDLYIDIAEALMQEHKYAEAIELLRPITDGDTIECPAFVWLRQAECLRNLNRTNEAIESYTRVVELAPFCYEAKFTLSALLKQQGRHLEAVKALEQSGECDGQPLNARLLYERCVMLQQIGEIDEFLEVGYVLLARHSIKLRNRDEMFAAANGGSFYNAEGLKVILQMRNITEDTDKALQEYLKIPQENSDLTIQDEFRLFLELIRVAYEQRKFSCIERICFGMVTTKRFTAYHIELERIIILACYFNDNCAIAFSYLRELISKSPHNIALWNLLSLLVQKGQDLRYHRYVRRLVQRHPTERQLRIFLAHYHLFCCSYKYALNIYVPLFKEQQTPILAFCIAVIFNQLSLQRKVLRKTAAVAQSIAFAQKYATLRAGVEWKVGSTIVGTVAEAPSSQKETNVSCSAVEQEICYNFGRIYQQAGLVHLAVEYYERGLAAQHPLIDEHEEYLGLRQEIAYNLHLIYKAAGNLRKARQYLYEYCVV</sequence>
<dbReference type="InterPro" id="IPR019734">
    <property type="entry name" value="TPR_rpt"/>
</dbReference>
<dbReference type="AlphaFoldDB" id="A0A6I9VS68"/>
<dbReference type="InParanoid" id="A0A6I9VS68"/>
<evidence type="ECO:0000313" key="3">
    <source>
        <dbReference type="Proteomes" id="UP001652620"/>
    </source>
</evidence>
<feature type="region of interest" description="Disordered" evidence="2">
    <location>
        <begin position="149"/>
        <end position="174"/>
    </location>
</feature>
<protein>
    <submittedName>
        <fullName evidence="4">General transcription factor 3C polypeptide 3</fullName>
    </submittedName>
</protein>
<dbReference type="GO" id="GO:0000127">
    <property type="term" value="C:transcription factor TFIIIC complex"/>
    <property type="evidence" value="ECO:0007669"/>
    <property type="project" value="TreeGrafter"/>
</dbReference>
<dbReference type="Gene3D" id="1.25.40.10">
    <property type="entry name" value="Tetratricopeptide repeat domain"/>
    <property type="match status" value="3"/>
</dbReference>
<dbReference type="PANTHER" id="PTHR23082">
    <property type="entry name" value="TRANSCRIPTION INITIATION FACTOR IIIC TFIIIC , POLYPEPTIDE 3-RELATED"/>
    <property type="match status" value="1"/>
</dbReference>
<dbReference type="PROSITE" id="PS50005">
    <property type="entry name" value="TPR"/>
    <property type="match status" value="2"/>
</dbReference>
<feature type="repeat" description="TPR" evidence="1">
    <location>
        <begin position="485"/>
        <end position="518"/>
    </location>
</feature>
<dbReference type="Pfam" id="PF13432">
    <property type="entry name" value="TPR_16"/>
    <property type="match status" value="1"/>
</dbReference>
<dbReference type="GO" id="GO:0006383">
    <property type="term" value="P:transcription by RNA polymerase III"/>
    <property type="evidence" value="ECO:0007669"/>
    <property type="project" value="InterPro"/>
</dbReference>
<dbReference type="KEGG" id="bdr:105228686"/>
<dbReference type="SUPFAM" id="SSF48452">
    <property type="entry name" value="TPR-like"/>
    <property type="match status" value="2"/>
</dbReference>
<name>A0A6I9VS68_BACDO</name>
<dbReference type="PANTHER" id="PTHR23082:SF0">
    <property type="entry name" value="GENERAL TRANSCRIPTION FACTOR 3C POLYPEPTIDE 3"/>
    <property type="match status" value="1"/>
</dbReference>